<dbReference type="RefSeq" id="WP_310235732.1">
    <property type="nucleotide sequence ID" value="NZ_JAVDUP010000013.1"/>
</dbReference>
<reference evidence="1 2" key="1">
    <citation type="submission" date="2023-07" db="EMBL/GenBank/DDBJ databases">
        <title>Sorghum-associated microbial communities from plants grown in Nebraska, USA.</title>
        <authorList>
            <person name="Schachtman D."/>
        </authorList>
    </citation>
    <scope>NUCLEOTIDE SEQUENCE [LARGE SCALE GENOMIC DNA]</scope>
    <source>
        <strain evidence="1 2">3199</strain>
    </source>
</reference>
<organism evidence="1 2">
    <name type="scientific">Rhizobium miluonense</name>
    <dbReference type="NCBI Taxonomy" id="411945"/>
    <lineage>
        <taxon>Bacteria</taxon>
        <taxon>Pseudomonadati</taxon>
        <taxon>Pseudomonadota</taxon>
        <taxon>Alphaproteobacteria</taxon>
        <taxon>Hyphomicrobiales</taxon>
        <taxon>Rhizobiaceae</taxon>
        <taxon>Rhizobium/Agrobacterium group</taxon>
        <taxon>Rhizobium</taxon>
    </lineage>
</organism>
<keyword evidence="2" id="KW-1185">Reference proteome</keyword>
<comment type="caution">
    <text evidence="1">The sequence shown here is derived from an EMBL/GenBank/DDBJ whole genome shotgun (WGS) entry which is preliminary data.</text>
</comment>
<dbReference type="EMBL" id="JAVDUP010000013">
    <property type="protein sequence ID" value="MDR6904072.1"/>
    <property type="molecule type" value="Genomic_DNA"/>
</dbReference>
<accession>A0ABU1SYN6</accession>
<evidence type="ECO:0000313" key="1">
    <source>
        <dbReference type="EMBL" id="MDR6904072.1"/>
    </source>
</evidence>
<name>A0ABU1SYN6_9HYPH</name>
<protein>
    <submittedName>
        <fullName evidence="1">Uncharacterized protein</fullName>
    </submittedName>
</protein>
<sequence>MTERRVNDALEQAAFHLSLIKKRLLSIRQAVARLSVTSLSFDYILTLDYAFLDVRKVIEELMLLSLCAHEFAQIELSNKMRREWNAERLMRYLERVNPRFFPDGIETVETEEEGIAGQFVTTSRPCLTKGEAADIYNFCGSVLHASNMPLQPDRVRHRYARLVEFAEKACGLLDTFEIDLTGNGWVICGHLHIDRPDIPPDLFNGPVFREVAQGRAT</sequence>
<dbReference type="Proteomes" id="UP001250791">
    <property type="component" value="Unassembled WGS sequence"/>
</dbReference>
<proteinExistence type="predicted"/>
<evidence type="ECO:0000313" key="2">
    <source>
        <dbReference type="Proteomes" id="UP001250791"/>
    </source>
</evidence>
<gene>
    <name evidence="1" type="ORF">J2W52_005705</name>
</gene>